<reference evidence="2" key="1">
    <citation type="submission" date="2017-07" db="EMBL/GenBank/DDBJ databases">
        <title>Taro Niue Genome Assembly and Annotation.</title>
        <authorList>
            <person name="Atibalentja N."/>
            <person name="Keating K."/>
            <person name="Fields C.J."/>
        </authorList>
    </citation>
    <scope>NUCLEOTIDE SEQUENCE</scope>
    <source>
        <strain evidence="2">Niue_2</strain>
        <tissue evidence="2">Leaf</tissue>
    </source>
</reference>
<dbReference type="AlphaFoldDB" id="A0A843UM10"/>
<dbReference type="PANTHER" id="PTHR35309">
    <property type="match status" value="1"/>
</dbReference>
<gene>
    <name evidence="2" type="ORF">Taro_015865</name>
</gene>
<dbReference type="GO" id="GO:0009976">
    <property type="term" value="F:tocopherol cyclase activity"/>
    <property type="evidence" value="ECO:0007669"/>
    <property type="project" value="InterPro"/>
</dbReference>
<dbReference type="Pfam" id="PF14249">
    <property type="entry name" value="Tocopherol_cycl"/>
    <property type="match status" value="1"/>
</dbReference>
<proteinExistence type="predicted"/>
<dbReference type="OrthoDB" id="38968at2759"/>
<feature type="region of interest" description="Disordered" evidence="1">
    <location>
        <begin position="211"/>
        <end position="231"/>
    </location>
</feature>
<evidence type="ECO:0000313" key="3">
    <source>
        <dbReference type="Proteomes" id="UP000652761"/>
    </source>
</evidence>
<dbReference type="PANTHER" id="PTHR35309:SF2">
    <property type="entry name" value="TOCOPHEROL CYCLASE, CHLOROPLASTIC"/>
    <property type="match status" value="1"/>
</dbReference>
<organism evidence="2 3">
    <name type="scientific">Colocasia esculenta</name>
    <name type="common">Wild taro</name>
    <name type="synonym">Arum esculentum</name>
    <dbReference type="NCBI Taxonomy" id="4460"/>
    <lineage>
        <taxon>Eukaryota</taxon>
        <taxon>Viridiplantae</taxon>
        <taxon>Streptophyta</taxon>
        <taxon>Embryophyta</taxon>
        <taxon>Tracheophyta</taxon>
        <taxon>Spermatophyta</taxon>
        <taxon>Magnoliopsida</taxon>
        <taxon>Liliopsida</taxon>
        <taxon>Araceae</taxon>
        <taxon>Aroideae</taxon>
        <taxon>Colocasieae</taxon>
        <taxon>Colocasia</taxon>
    </lineage>
</organism>
<dbReference type="EMBL" id="NMUH01000691">
    <property type="protein sequence ID" value="MQL83377.1"/>
    <property type="molecule type" value="Genomic_DNA"/>
</dbReference>
<comment type="caution">
    <text evidence="2">The sequence shown here is derived from an EMBL/GenBank/DDBJ whole genome shotgun (WGS) entry which is preliminary data.</text>
</comment>
<protein>
    <submittedName>
        <fullName evidence="2">Uncharacterized protein</fullName>
    </submittedName>
</protein>
<sequence length="260" mass="27918">MAAAAAAATLAHLPGGSPPAAPCQLRSAAGGACRPLWLPSVRCPRRGTGSRVVTAVAELSGELETTAISRRPIYAPTPDGRETRTPHSGYHFDGTTRVFFEGWYFKVSIPKCRQSFCFMYSMENPAFAKPLGPLEKAIHGSRFTGVGAQILGADDKYICQFSEESGNFWGKVELAVVQSKVQGTVLTWRPDNWLFWSELAETVKGGGECGSARRRMAGQGETDCQQGRGHGYGGSRRNALAGAGDDCSKILHVNKEVPPI</sequence>
<dbReference type="InterPro" id="IPR025893">
    <property type="entry name" value="Tocopherol_cyclase"/>
</dbReference>
<evidence type="ECO:0000256" key="1">
    <source>
        <dbReference type="SAM" id="MobiDB-lite"/>
    </source>
</evidence>
<name>A0A843UM10_COLES</name>
<dbReference type="Proteomes" id="UP000652761">
    <property type="component" value="Unassembled WGS sequence"/>
</dbReference>
<keyword evidence="3" id="KW-1185">Reference proteome</keyword>
<accession>A0A843UM10</accession>
<evidence type="ECO:0000313" key="2">
    <source>
        <dbReference type="EMBL" id="MQL83377.1"/>
    </source>
</evidence>